<dbReference type="Gene3D" id="2.90.10.30">
    <property type="match status" value="1"/>
</dbReference>
<keyword evidence="4" id="KW-1185">Reference proteome</keyword>
<dbReference type="InterPro" id="IPR001480">
    <property type="entry name" value="Bulb-type_lectin_dom"/>
</dbReference>
<dbReference type="SUPFAM" id="SSF51110">
    <property type="entry name" value="alpha-D-mannose-specific plant lectins"/>
    <property type="match status" value="3"/>
</dbReference>
<dbReference type="InterPro" id="IPR036426">
    <property type="entry name" value="Bulb-type_lectin_dom_sf"/>
</dbReference>
<evidence type="ECO:0000313" key="3">
    <source>
        <dbReference type="EMBL" id="GAA3626734.1"/>
    </source>
</evidence>
<proteinExistence type="predicted"/>
<organism evidence="3 4">
    <name type="scientific">Microlunatus ginsengisoli</name>
    <dbReference type="NCBI Taxonomy" id="363863"/>
    <lineage>
        <taxon>Bacteria</taxon>
        <taxon>Bacillati</taxon>
        <taxon>Actinomycetota</taxon>
        <taxon>Actinomycetes</taxon>
        <taxon>Propionibacteriales</taxon>
        <taxon>Propionibacteriaceae</taxon>
        <taxon>Microlunatus</taxon>
    </lineage>
</organism>
<feature type="domain" description="Bulb-type lectin" evidence="2">
    <location>
        <begin position="482"/>
        <end position="590"/>
    </location>
</feature>
<gene>
    <name evidence="3" type="ORF">GCM10022236_31290</name>
</gene>
<feature type="domain" description="Bulb-type lectin" evidence="2">
    <location>
        <begin position="364"/>
        <end position="472"/>
    </location>
</feature>
<dbReference type="PROSITE" id="PS50927">
    <property type="entry name" value="BULB_LECTIN"/>
    <property type="match status" value="3"/>
</dbReference>
<dbReference type="SMART" id="SM00108">
    <property type="entry name" value="B_lectin"/>
    <property type="match status" value="3"/>
</dbReference>
<dbReference type="Gene3D" id="2.90.10.10">
    <property type="entry name" value="Bulb-type lectin domain"/>
    <property type="match status" value="5"/>
</dbReference>
<feature type="domain" description="Bulb-type lectin" evidence="2">
    <location>
        <begin position="245"/>
        <end position="354"/>
    </location>
</feature>
<sequence length="592" mass="62647">MTDQTDQAARAPKRGALPSPRSALAAAVPHVARVGAPPTFLTRPQRISMWGNDVHGDCVTAEEAFAKACNNPEIFVSDDDVIEWAKEHGVLEGAYLTDVMSWMQQYGFVQGSQMYVDGGHFSVNWNDDATLRSAIALGPVKLGIAADQIETAWQSTGGRTGWFGTGFHPDAGEDHCVALCGYGSLTWLAQQFGVSVPAGVDGSQPGYALFTWNSIGIIDVPSMRAITHEAWLRQPTTIVEPTATGDTMAPGQILLPGEAVHSADGRYTFVYQGDGNLVLYDGGHALWASNTYGRPAGVCVMQGDGNLVIYPPNGGNAIWSSGTYGNPGSHLVVQGDGNVVIYQPNGHPIWSTNTWLPTGPTATGDTMQPGQVLNPGNSITSASGRYRFVYQGDGNLVLYDGGQPLWASNTNGRPVGICIMQGDGNLVIYARGGHPIWASGTNGNANSRLVAQDDGNVVIYQPGGHPVWSTNTWLPSGPTATGDTMQPGQVLNPGNSITSADGRFRFVYQGDGNLVLYQGNQAPWASGTNGRGVGVCVMQGDGNLVIYLRGGHPIWASNTDGNPGSHLIVQNDRNVVIYRPNGSPAWATGTNI</sequence>
<dbReference type="RefSeq" id="WP_344806187.1">
    <property type="nucleotide sequence ID" value="NZ_BAABAB010000022.1"/>
</dbReference>
<dbReference type="EMBL" id="BAABAB010000022">
    <property type="protein sequence ID" value="GAA3626734.1"/>
    <property type="molecule type" value="Genomic_DNA"/>
</dbReference>
<accession>A0ABP7A8B1</accession>
<protein>
    <recommendedName>
        <fullName evidence="2">Bulb-type lectin domain-containing protein</fullName>
    </recommendedName>
</protein>
<dbReference type="InterPro" id="IPR038765">
    <property type="entry name" value="Papain-like_cys_pep_sf"/>
</dbReference>
<evidence type="ECO:0000313" key="4">
    <source>
        <dbReference type="Proteomes" id="UP001501490"/>
    </source>
</evidence>
<dbReference type="CDD" id="cd00028">
    <property type="entry name" value="B_lectin"/>
    <property type="match status" value="3"/>
</dbReference>
<feature type="region of interest" description="Disordered" evidence="1">
    <location>
        <begin position="1"/>
        <end position="21"/>
    </location>
</feature>
<dbReference type="Proteomes" id="UP001501490">
    <property type="component" value="Unassembled WGS sequence"/>
</dbReference>
<dbReference type="SUPFAM" id="SSF54001">
    <property type="entry name" value="Cysteine proteinases"/>
    <property type="match status" value="1"/>
</dbReference>
<reference evidence="4" key="1">
    <citation type="journal article" date="2019" name="Int. J. Syst. Evol. Microbiol.">
        <title>The Global Catalogue of Microorganisms (GCM) 10K type strain sequencing project: providing services to taxonomists for standard genome sequencing and annotation.</title>
        <authorList>
            <consortium name="The Broad Institute Genomics Platform"/>
            <consortium name="The Broad Institute Genome Sequencing Center for Infectious Disease"/>
            <person name="Wu L."/>
            <person name="Ma J."/>
        </authorList>
    </citation>
    <scope>NUCLEOTIDE SEQUENCE [LARGE SCALE GENOMIC DNA]</scope>
    <source>
        <strain evidence="4">JCM 16929</strain>
    </source>
</reference>
<comment type="caution">
    <text evidence="3">The sequence shown here is derived from an EMBL/GenBank/DDBJ whole genome shotgun (WGS) entry which is preliminary data.</text>
</comment>
<evidence type="ECO:0000259" key="2">
    <source>
        <dbReference type="PROSITE" id="PS50927"/>
    </source>
</evidence>
<evidence type="ECO:0000256" key="1">
    <source>
        <dbReference type="SAM" id="MobiDB-lite"/>
    </source>
</evidence>
<name>A0ABP7A8B1_9ACTN</name>